<reference evidence="1" key="1">
    <citation type="submission" date="2023-06" db="EMBL/GenBank/DDBJ databases">
        <title>Draft genome sequence of Nocardioides sp. SOB77.</title>
        <authorList>
            <person name="Zhang G."/>
        </authorList>
    </citation>
    <scope>NUCLEOTIDE SEQUENCE</scope>
    <source>
        <strain evidence="1">SOB77</strain>
    </source>
</reference>
<organism evidence="1 2">
    <name type="scientific">Nocardioides oceani</name>
    <dbReference type="NCBI Taxonomy" id="3058369"/>
    <lineage>
        <taxon>Bacteria</taxon>
        <taxon>Bacillati</taxon>
        <taxon>Actinomycetota</taxon>
        <taxon>Actinomycetes</taxon>
        <taxon>Propionibacteriales</taxon>
        <taxon>Nocardioidaceae</taxon>
        <taxon>Nocardioides</taxon>
    </lineage>
</organism>
<proteinExistence type="predicted"/>
<dbReference type="Proteomes" id="UP001168620">
    <property type="component" value="Unassembled WGS sequence"/>
</dbReference>
<evidence type="ECO:0000313" key="1">
    <source>
        <dbReference type="EMBL" id="MDN4173357.1"/>
    </source>
</evidence>
<keyword evidence="2" id="KW-1185">Reference proteome</keyword>
<dbReference type="InterPro" id="IPR053714">
    <property type="entry name" value="Iso_Racemase_Enz_sf"/>
</dbReference>
<evidence type="ECO:0000313" key="2">
    <source>
        <dbReference type="Proteomes" id="UP001168620"/>
    </source>
</evidence>
<accession>A0ABT8FG22</accession>
<dbReference type="EMBL" id="JAUHJQ010000003">
    <property type="protein sequence ID" value="MDN4173357.1"/>
    <property type="molecule type" value="Genomic_DNA"/>
</dbReference>
<dbReference type="Gene3D" id="3.40.50.12500">
    <property type="match status" value="1"/>
</dbReference>
<protein>
    <recommendedName>
        <fullName evidence="3">Hydantoin racemase</fullName>
    </recommendedName>
</protein>
<evidence type="ECO:0008006" key="3">
    <source>
        <dbReference type="Google" id="ProtNLM"/>
    </source>
</evidence>
<sequence length="214" mass="22798">MRILAITPIVIDDAELARRQQRYDELAPEGVTVVLEHLGDAADLPRALETADDVRASELALLERYRAVDPDGWDGFLPDCVLDPVSGLDHDLPRPVFGIGHLASAFVAGQGASLGAVARNEAIATELDRKLAEYDVVPVGPTTVLDLSVEDIADDTTWAAAVTDRAGDLDCDFVLNACSAVDVAPQERAPYLLDPTRTALAMLGLRAQATGATR</sequence>
<dbReference type="RefSeq" id="WP_300952463.1">
    <property type="nucleotide sequence ID" value="NZ_JAUHJQ010000003.1"/>
</dbReference>
<comment type="caution">
    <text evidence="1">The sequence shown here is derived from an EMBL/GenBank/DDBJ whole genome shotgun (WGS) entry which is preliminary data.</text>
</comment>
<gene>
    <name evidence="1" type="ORF">QWY28_10415</name>
</gene>
<name>A0ABT8FG22_9ACTN</name>